<evidence type="ECO:0000256" key="3">
    <source>
        <dbReference type="ARBA" id="ARBA00022676"/>
    </source>
</evidence>
<keyword evidence="2" id="KW-1003">Cell membrane</keyword>
<keyword evidence="6 8" id="KW-1133">Transmembrane helix</keyword>
<sequence>MINLTTMKYSFKHENINCLITSCWPLFLSAFTFIFIGIGLRDPWPADEPRFALIAKEMVETGQWFFPARAQELYPDKPPIFMWSIALCYWLFGSIRLSFLLPSAVSGLLTIFLVYDIGKRLWTKKIGLVAGWLLLFSFQFLLQAKTAQIDAMVCAWITIGCYGLLRYCLVDGNYKWYALAWFSMGIGVITKGVGFLPALMLIPYGILRFKSQFISNVTTTSAWGWISGIPIMLGAISLWFIPMLLLVAQSDNSSLELYRDNILLKQTVTRYADSWHHIKPAWYYVTAVIPLFWLPLSLMLPWLVKPWLVAFKHLDARIVLPVSWVILVIIFFSLSPGKRGVYILPALPMLVLAIAPYYQALSQKKGLKLLLLVISLLLSGVLSLLAILGLLDVSAITKLVSKIDVEPWYLFLTIGLSSLSGIWFFYRYSKWYAWPVFFSALWLTYSTYGYILRNNVSTPINIYERAEQQINKDSEIALVSFSEQFILFSPYRVYHFGYHTALEYQLEAAYQWLSNDRRFVLIAEKQINTECFDMKNAIKLGVAHRRNWVLLPFSAKRDTCSYKNSEVEVFTYKAKNI</sequence>
<dbReference type="InterPro" id="IPR038731">
    <property type="entry name" value="RgtA/B/C-like"/>
</dbReference>
<accession>A0ABQ0I8M1</accession>
<gene>
    <name evidence="10" type="ORF">GAGA_2854</name>
</gene>
<feature type="transmembrane region" description="Helical" evidence="8">
    <location>
        <begin position="432"/>
        <end position="452"/>
    </location>
</feature>
<proteinExistence type="predicted"/>
<organism evidence="10 11">
    <name type="scientific">Paraglaciecola agarilytica NO2</name>
    <dbReference type="NCBI Taxonomy" id="1125747"/>
    <lineage>
        <taxon>Bacteria</taxon>
        <taxon>Pseudomonadati</taxon>
        <taxon>Pseudomonadota</taxon>
        <taxon>Gammaproteobacteria</taxon>
        <taxon>Alteromonadales</taxon>
        <taxon>Alteromonadaceae</taxon>
        <taxon>Paraglaciecola</taxon>
    </lineage>
</organism>
<feature type="transmembrane region" description="Helical" evidence="8">
    <location>
        <begin position="408"/>
        <end position="426"/>
    </location>
</feature>
<feature type="transmembrane region" description="Helical" evidence="8">
    <location>
        <begin position="281"/>
        <end position="304"/>
    </location>
</feature>
<dbReference type="PANTHER" id="PTHR33908:SF3">
    <property type="entry name" value="UNDECAPRENYL PHOSPHATE-ALPHA-4-AMINO-4-DEOXY-L-ARABINOSE ARABINOSYL TRANSFERASE"/>
    <property type="match status" value="1"/>
</dbReference>
<dbReference type="PANTHER" id="PTHR33908">
    <property type="entry name" value="MANNOSYLTRANSFERASE YKCB-RELATED"/>
    <property type="match status" value="1"/>
</dbReference>
<evidence type="ECO:0000256" key="7">
    <source>
        <dbReference type="ARBA" id="ARBA00023136"/>
    </source>
</evidence>
<keyword evidence="3" id="KW-0328">Glycosyltransferase</keyword>
<feature type="transmembrane region" description="Helical" evidence="8">
    <location>
        <begin position="222"/>
        <end position="248"/>
    </location>
</feature>
<feature type="transmembrane region" description="Helical" evidence="8">
    <location>
        <begin position="126"/>
        <end position="143"/>
    </location>
</feature>
<evidence type="ECO:0000256" key="2">
    <source>
        <dbReference type="ARBA" id="ARBA00022475"/>
    </source>
</evidence>
<protein>
    <submittedName>
        <fullName evidence="10">Glycosyltransferase, family 39</fullName>
    </submittedName>
</protein>
<feature type="transmembrane region" description="Helical" evidence="8">
    <location>
        <begin position="16"/>
        <end position="40"/>
    </location>
</feature>
<name>A0ABQ0I8M1_9ALTE</name>
<reference evidence="10 11" key="1">
    <citation type="journal article" date="2014" name="Environ. Microbiol.">
        <title>Comparative genomics of the marine bacterial genus Glaciecola reveals the high degree of genomic diversity and genomic characteristic for cold adaptation.</title>
        <authorList>
            <person name="Qin Q.L."/>
            <person name="Xie B.B."/>
            <person name="Yu Y."/>
            <person name="Shu Y.L."/>
            <person name="Rong J.C."/>
            <person name="Zhang Y.J."/>
            <person name="Zhao D.L."/>
            <person name="Chen X.L."/>
            <person name="Zhang X.Y."/>
            <person name="Chen B."/>
            <person name="Zhou B.C."/>
            <person name="Zhang Y.Z."/>
        </authorList>
    </citation>
    <scope>NUCLEOTIDE SEQUENCE [LARGE SCALE GENOMIC DNA]</scope>
    <source>
        <strain evidence="10 11">NO2</strain>
    </source>
</reference>
<evidence type="ECO:0000313" key="11">
    <source>
        <dbReference type="Proteomes" id="UP000008372"/>
    </source>
</evidence>
<keyword evidence="7 8" id="KW-0472">Membrane</keyword>
<feature type="domain" description="Glycosyltransferase RgtA/B/C/D-like" evidence="9">
    <location>
        <begin position="76"/>
        <end position="208"/>
    </location>
</feature>
<evidence type="ECO:0000256" key="1">
    <source>
        <dbReference type="ARBA" id="ARBA00004651"/>
    </source>
</evidence>
<dbReference type="EMBL" id="BAEK01000042">
    <property type="protein sequence ID" value="GAC05693.1"/>
    <property type="molecule type" value="Genomic_DNA"/>
</dbReference>
<dbReference type="InterPro" id="IPR050297">
    <property type="entry name" value="LipidA_mod_glycosyltrf_83"/>
</dbReference>
<feature type="transmembrane region" description="Helical" evidence="8">
    <location>
        <begin position="176"/>
        <end position="202"/>
    </location>
</feature>
<evidence type="ECO:0000256" key="4">
    <source>
        <dbReference type="ARBA" id="ARBA00022679"/>
    </source>
</evidence>
<feature type="transmembrane region" description="Helical" evidence="8">
    <location>
        <begin position="81"/>
        <end position="114"/>
    </location>
</feature>
<keyword evidence="5 8" id="KW-0812">Transmembrane</keyword>
<feature type="transmembrane region" description="Helical" evidence="8">
    <location>
        <begin position="316"/>
        <end position="334"/>
    </location>
</feature>
<feature type="transmembrane region" description="Helical" evidence="8">
    <location>
        <begin position="341"/>
        <end position="358"/>
    </location>
</feature>
<evidence type="ECO:0000313" key="10">
    <source>
        <dbReference type="EMBL" id="GAC05693.1"/>
    </source>
</evidence>
<keyword evidence="4" id="KW-0808">Transferase</keyword>
<dbReference type="Proteomes" id="UP000008372">
    <property type="component" value="Unassembled WGS sequence"/>
</dbReference>
<keyword evidence="11" id="KW-1185">Reference proteome</keyword>
<feature type="transmembrane region" description="Helical" evidence="8">
    <location>
        <begin position="149"/>
        <end position="169"/>
    </location>
</feature>
<dbReference type="Pfam" id="PF13231">
    <property type="entry name" value="PMT_2"/>
    <property type="match status" value="1"/>
</dbReference>
<evidence type="ECO:0000259" key="9">
    <source>
        <dbReference type="Pfam" id="PF13231"/>
    </source>
</evidence>
<evidence type="ECO:0000256" key="5">
    <source>
        <dbReference type="ARBA" id="ARBA00022692"/>
    </source>
</evidence>
<comment type="subcellular location">
    <subcellularLocation>
        <location evidence="1">Cell membrane</location>
        <topology evidence="1">Multi-pass membrane protein</topology>
    </subcellularLocation>
</comment>
<dbReference type="RefSeq" id="WP_008304449.1">
    <property type="nucleotide sequence ID" value="NZ_BAEK01000042.1"/>
</dbReference>
<evidence type="ECO:0000256" key="6">
    <source>
        <dbReference type="ARBA" id="ARBA00022989"/>
    </source>
</evidence>
<evidence type="ECO:0000256" key="8">
    <source>
        <dbReference type="SAM" id="Phobius"/>
    </source>
</evidence>
<feature type="transmembrane region" description="Helical" evidence="8">
    <location>
        <begin position="370"/>
        <end position="396"/>
    </location>
</feature>
<comment type="caution">
    <text evidence="10">The sequence shown here is derived from an EMBL/GenBank/DDBJ whole genome shotgun (WGS) entry which is preliminary data.</text>
</comment>